<protein>
    <submittedName>
        <fullName evidence="1">Uncharacterized protein</fullName>
    </submittedName>
</protein>
<keyword evidence="2" id="KW-1185">Reference proteome</keyword>
<gene>
    <name evidence="1" type="ORF">SAMN05216548_114126</name>
</gene>
<dbReference type="RefSeq" id="WP_092498639.1">
    <property type="nucleotide sequence ID" value="NZ_FOFG01000014.1"/>
</dbReference>
<sequence length="98" mass="10122">MGGIAGIAPSTLELSDFCSVIPGEFIPTTSDVIAFGLRMAELAAETEIVTALKAPGQQIANLIQRRVEKLEAAAASAAELDAIADALEVVTSSAWGMF</sequence>
<accession>A0A1H9N011</accession>
<dbReference type="Proteomes" id="UP000199647">
    <property type="component" value="Unassembled WGS sequence"/>
</dbReference>
<evidence type="ECO:0000313" key="2">
    <source>
        <dbReference type="Proteomes" id="UP000199647"/>
    </source>
</evidence>
<proteinExistence type="predicted"/>
<name>A0A1H9N011_9HYPH</name>
<evidence type="ECO:0000313" key="1">
    <source>
        <dbReference type="EMBL" id="SER29316.1"/>
    </source>
</evidence>
<dbReference type="AlphaFoldDB" id="A0A1H9N011"/>
<organism evidence="1 2">
    <name type="scientific">Faunimonas pinastri</name>
    <dbReference type="NCBI Taxonomy" id="1855383"/>
    <lineage>
        <taxon>Bacteria</taxon>
        <taxon>Pseudomonadati</taxon>
        <taxon>Pseudomonadota</taxon>
        <taxon>Alphaproteobacteria</taxon>
        <taxon>Hyphomicrobiales</taxon>
        <taxon>Afifellaceae</taxon>
        <taxon>Faunimonas</taxon>
    </lineage>
</organism>
<dbReference type="EMBL" id="FOFG01000014">
    <property type="protein sequence ID" value="SER29316.1"/>
    <property type="molecule type" value="Genomic_DNA"/>
</dbReference>
<reference evidence="1 2" key="1">
    <citation type="submission" date="2016-10" db="EMBL/GenBank/DDBJ databases">
        <authorList>
            <person name="de Groot N.N."/>
        </authorList>
    </citation>
    <scope>NUCLEOTIDE SEQUENCE [LARGE SCALE GENOMIC DNA]</scope>
    <source>
        <strain evidence="1 2">A52C2</strain>
    </source>
</reference>
<dbReference type="STRING" id="1855383.SAMN05216548_114126"/>